<dbReference type="Proteomes" id="UP001178508">
    <property type="component" value="Chromosome 16"/>
</dbReference>
<name>A0AAV1GNI3_XYRNO</name>
<evidence type="ECO:0000313" key="9">
    <source>
        <dbReference type="EMBL" id="CAJ1075517.1"/>
    </source>
</evidence>
<feature type="signal peptide" evidence="8">
    <location>
        <begin position="1"/>
        <end position="20"/>
    </location>
</feature>
<dbReference type="AlphaFoldDB" id="A0AAV1GNI3"/>
<accession>A0AAV1GNI3</accession>
<dbReference type="InterPro" id="IPR009079">
    <property type="entry name" value="4_helix_cytokine-like_core"/>
</dbReference>
<keyword evidence="10" id="KW-1185">Reference proteome</keyword>
<dbReference type="PANTHER" id="PTHR11691">
    <property type="entry name" value="TYPE I INTERFERON"/>
    <property type="match status" value="1"/>
</dbReference>
<evidence type="ECO:0000256" key="6">
    <source>
        <dbReference type="ARBA" id="ARBA00023118"/>
    </source>
</evidence>
<organism evidence="9 10">
    <name type="scientific">Xyrichtys novacula</name>
    <name type="common">Pearly razorfish</name>
    <name type="synonym">Hemipteronotus novacula</name>
    <dbReference type="NCBI Taxonomy" id="13765"/>
    <lineage>
        <taxon>Eukaryota</taxon>
        <taxon>Metazoa</taxon>
        <taxon>Chordata</taxon>
        <taxon>Craniata</taxon>
        <taxon>Vertebrata</taxon>
        <taxon>Euteleostomi</taxon>
        <taxon>Actinopterygii</taxon>
        <taxon>Neopterygii</taxon>
        <taxon>Teleostei</taxon>
        <taxon>Neoteleostei</taxon>
        <taxon>Acanthomorphata</taxon>
        <taxon>Eupercaria</taxon>
        <taxon>Labriformes</taxon>
        <taxon>Labridae</taxon>
        <taxon>Xyrichtys</taxon>
    </lineage>
</organism>
<proteinExistence type="inferred from homology"/>
<dbReference type="SUPFAM" id="SSF47266">
    <property type="entry name" value="4-helical cytokines"/>
    <property type="match status" value="1"/>
</dbReference>
<evidence type="ECO:0000256" key="2">
    <source>
        <dbReference type="ARBA" id="ARBA00011033"/>
    </source>
</evidence>
<sequence length="185" mass="21619">MHSWSSLVFILCGVLTPAFCCDWLRHFGRLNGESLKFIQTMGGPLTKEKSPVPFPYRLYTRLQKEPVESQLVFIRDSLKMISNLYHNDNLTSVTWDKMKMEHFLSSLHRQKVEFNHCVSDGTRVPRKLRQYYRRLARCTVDRTGGSVASWELIRKETKNHLDQLELLVNLIVHQDAGRSKNPTRT</sequence>
<evidence type="ECO:0000256" key="5">
    <source>
        <dbReference type="ARBA" id="ARBA00022729"/>
    </source>
</evidence>
<protein>
    <submittedName>
        <fullName evidence="9">Interferon phi 1</fullName>
    </submittedName>
</protein>
<evidence type="ECO:0000313" key="10">
    <source>
        <dbReference type="Proteomes" id="UP001178508"/>
    </source>
</evidence>
<dbReference type="GO" id="GO:0051607">
    <property type="term" value="P:defense response to virus"/>
    <property type="evidence" value="ECO:0007669"/>
    <property type="project" value="UniProtKB-KW"/>
</dbReference>
<dbReference type="Gene3D" id="1.20.1250.10">
    <property type="match status" value="1"/>
</dbReference>
<feature type="chain" id="PRO_5043505584" evidence="8">
    <location>
        <begin position="21"/>
        <end position="185"/>
    </location>
</feature>
<dbReference type="GO" id="GO:0005615">
    <property type="term" value="C:extracellular space"/>
    <property type="evidence" value="ECO:0007669"/>
    <property type="project" value="UniProtKB-KW"/>
</dbReference>
<keyword evidence="7" id="KW-1015">Disulfide bond</keyword>
<keyword evidence="4" id="KW-0964">Secreted</keyword>
<evidence type="ECO:0000256" key="7">
    <source>
        <dbReference type="ARBA" id="ARBA00023157"/>
    </source>
</evidence>
<dbReference type="GO" id="GO:0005126">
    <property type="term" value="F:cytokine receptor binding"/>
    <property type="evidence" value="ECO:0007669"/>
    <property type="project" value="InterPro"/>
</dbReference>
<evidence type="ECO:0000256" key="4">
    <source>
        <dbReference type="ARBA" id="ARBA00022525"/>
    </source>
</evidence>
<keyword evidence="3" id="KW-0202">Cytokine</keyword>
<dbReference type="GO" id="GO:0005125">
    <property type="term" value="F:cytokine activity"/>
    <property type="evidence" value="ECO:0007669"/>
    <property type="project" value="UniProtKB-KW"/>
</dbReference>
<dbReference type="Pfam" id="PF00143">
    <property type="entry name" value="Interferon"/>
    <property type="match status" value="1"/>
</dbReference>
<keyword evidence="5 8" id="KW-0732">Signal</keyword>
<gene>
    <name evidence="9" type="ORF">XNOV1_A013746</name>
</gene>
<dbReference type="EMBL" id="OY660879">
    <property type="protein sequence ID" value="CAJ1075517.1"/>
    <property type="molecule type" value="Genomic_DNA"/>
</dbReference>
<evidence type="ECO:0000256" key="3">
    <source>
        <dbReference type="ARBA" id="ARBA00022514"/>
    </source>
</evidence>
<keyword evidence="6" id="KW-0051">Antiviral defense</keyword>
<dbReference type="PANTHER" id="PTHR11691:SF73">
    <property type="entry name" value="INTERFERON BETA"/>
    <property type="match status" value="1"/>
</dbReference>
<evidence type="ECO:0000256" key="8">
    <source>
        <dbReference type="SAM" id="SignalP"/>
    </source>
</evidence>
<evidence type="ECO:0000256" key="1">
    <source>
        <dbReference type="ARBA" id="ARBA00004613"/>
    </source>
</evidence>
<dbReference type="InterPro" id="IPR000471">
    <property type="entry name" value="Interferon_alpha/beta/delta"/>
</dbReference>
<comment type="subcellular location">
    <subcellularLocation>
        <location evidence="1">Secreted</location>
    </subcellularLocation>
</comment>
<reference evidence="9" key="1">
    <citation type="submission" date="2023-08" db="EMBL/GenBank/DDBJ databases">
        <authorList>
            <person name="Alioto T."/>
            <person name="Alioto T."/>
            <person name="Gomez Garrido J."/>
        </authorList>
    </citation>
    <scope>NUCLEOTIDE SEQUENCE</scope>
</reference>
<dbReference type="GO" id="GO:0006955">
    <property type="term" value="P:immune response"/>
    <property type="evidence" value="ECO:0007669"/>
    <property type="project" value="UniProtKB-ARBA"/>
</dbReference>
<comment type="similarity">
    <text evidence="2">Belongs to the alpha/beta interferon family.</text>
</comment>